<keyword evidence="2" id="KW-0067">ATP-binding</keyword>
<dbReference type="InterPro" id="IPR041628">
    <property type="entry name" value="ChlI/MoxR_AAA_lid"/>
</dbReference>
<evidence type="ECO:0000256" key="2">
    <source>
        <dbReference type="ARBA" id="ARBA00022840"/>
    </source>
</evidence>
<accession>A7NFW2</accession>
<dbReference type="KEGG" id="rca:Rcas_0210"/>
<protein>
    <submittedName>
        <fullName evidence="5">ATPase associated with various cellular activities AAA_3</fullName>
    </submittedName>
</protein>
<dbReference type="InterPro" id="IPR050764">
    <property type="entry name" value="CbbQ/NirQ/NorQ/GpvN"/>
</dbReference>
<dbReference type="Gene3D" id="3.40.50.300">
    <property type="entry name" value="P-loop containing nucleotide triphosphate hydrolases"/>
    <property type="match status" value="1"/>
</dbReference>
<dbReference type="Proteomes" id="UP000000263">
    <property type="component" value="Chromosome"/>
</dbReference>
<organism evidence="5 6">
    <name type="scientific">Roseiflexus castenholzii (strain DSM 13941 / HLO8)</name>
    <dbReference type="NCBI Taxonomy" id="383372"/>
    <lineage>
        <taxon>Bacteria</taxon>
        <taxon>Bacillati</taxon>
        <taxon>Chloroflexota</taxon>
        <taxon>Chloroflexia</taxon>
        <taxon>Chloroflexales</taxon>
        <taxon>Roseiflexineae</taxon>
        <taxon>Roseiflexaceae</taxon>
        <taxon>Roseiflexus</taxon>
    </lineage>
</organism>
<dbReference type="GO" id="GO:0016887">
    <property type="term" value="F:ATP hydrolysis activity"/>
    <property type="evidence" value="ECO:0007669"/>
    <property type="project" value="InterPro"/>
</dbReference>
<evidence type="ECO:0000256" key="3">
    <source>
        <dbReference type="ARBA" id="ARBA00061607"/>
    </source>
</evidence>
<dbReference type="InterPro" id="IPR027417">
    <property type="entry name" value="P-loop_NTPase"/>
</dbReference>
<name>A7NFW2_ROSCS</name>
<feature type="domain" description="AAA+ ATPase" evidence="4">
    <location>
        <begin position="59"/>
        <end position="200"/>
    </location>
</feature>
<dbReference type="PANTHER" id="PTHR42759">
    <property type="entry name" value="MOXR FAMILY PROTEIN"/>
    <property type="match status" value="1"/>
</dbReference>
<dbReference type="SMART" id="SM00382">
    <property type="entry name" value="AAA"/>
    <property type="match status" value="1"/>
</dbReference>
<dbReference type="SUPFAM" id="SSF52540">
    <property type="entry name" value="P-loop containing nucleoside triphosphate hydrolases"/>
    <property type="match status" value="1"/>
</dbReference>
<dbReference type="InterPro" id="IPR003593">
    <property type="entry name" value="AAA+_ATPase"/>
</dbReference>
<proteinExistence type="inferred from homology"/>
<comment type="similarity">
    <text evidence="3">Belongs to the MoxR family.</text>
</comment>
<dbReference type="PIRSF" id="PIRSF002849">
    <property type="entry name" value="AAA_ATPase_chaperone_MoxR_prd"/>
    <property type="match status" value="1"/>
</dbReference>
<dbReference type="Pfam" id="PF07726">
    <property type="entry name" value="AAA_3"/>
    <property type="match status" value="1"/>
</dbReference>
<dbReference type="InterPro" id="IPR011703">
    <property type="entry name" value="ATPase_AAA-3"/>
</dbReference>
<evidence type="ECO:0000259" key="4">
    <source>
        <dbReference type="SMART" id="SM00382"/>
    </source>
</evidence>
<dbReference type="eggNOG" id="COG0714">
    <property type="taxonomic scope" value="Bacteria"/>
</dbReference>
<dbReference type="GO" id="GO:0005524">
    <property type="term" value="F:ATP binding"/>
    <property type="evidence" value="ECO:0007669"/>
    <property type="project" value="UniProtKB-KW"/>
</dbReference>
<sequence length="347" mass="38656">MPDGHRELVVYYQHPETSVHGKSGMEDIKTIVERIAANVEQVIIGKRRAIDQALAALLCKGHVLLEDVPGTGKTMLAKAIARSIGCSFKRIQFTPDLLPSDVTGISIFNQRTHEFEFRPGPIFAQIVLADEINRATPKTQSALLEAMEERQITVDGVTHPLPQPFLVLATQNPIEYEGTFPLPEAQLDRFFMRIHLGYPERKDEIAILRRQRQAHPIETLTQVVAAEDLIDLQERIKSIYVDELIEEYIVSLVTATRNHEDVYLGVSARGSLALYRAAQAQAAILGRDYVLPDDVKALAEPVLAHRLIINPSARIRDISATDVISDVLKAVAVPGARAGRRFERVAR</sequence>
<dbReference type="Gene3D" id="1.10.8.80">
    <property type="entry name" value="Magnesium chelatase subunit I, C-Terminal domain"/>
    <property type="match status" value="1"/>
</dbReference>
<evidence type="ECO:0000313" key="6">
    <source>
        <dbReference type="Proteomes" id="UP000000263"/>
    </source>
</evidence>
<gene>
    <name evidence="5" type="ordered locus">Rcas_0210</name>
</gene>
<dbReference type="HOGENOM" id="CLU_034716_2_0_0"/>
<dbReference type="AlphaFoldDB" id="A7NFW2"/>
<dbReference type="CDD" id="cd00009">
    <property type="entry name" value="AAA"/>
    <property type="match status" value="1"/>
</dbReference>
<evidence type="ECO:0000313" key="5">
    <source>
        <dbReference type="EMBL" id="ABU56343.1"/>
    </source>
</evidence>
<dbReference type="FunFam" id="3.40.50.300:FF:000640">
    <property type="entry name" value="MoxR family ATPase"/>
    <property type="match status" value="1"/>
</dbReference>
<dbReference type="EMBL" id="CP000804">
    <property type="protein sequence ID" value="ABU56343.1"/>
    <property type="molecule type" value="Genomic_DNA"/>
</dbReference>
<dbReference type="Pfam" id="PF17863">
    <property type="entry name" value="AAA_lid_2"/>
    <property type="match status" value="1"/>
</dbReference>
<dbReference type="STRING" id="383372.Rcas_0210"/>
<evidence type="ECO:0000256" key="1">
    <source>
        <dbReference type="ARBA" id="ARBA00022741"/>
    </source>
</evidence>
<dbReference type="PANTHER" id="PTHR42759:SF5">
    <property type="entry name" value="METHANOL DEHYDROGENASE REGULATOR"/>
    <property type="match status" value="1"/>
</dbReference>
<keyword evidence="1" id="KW-0547">Nucleotide-binding</keyword>
<keyword evidence="6" id="KW-1185">Reference proteome</keyword>
<reference evidence="5 6" key="1">
    <citation type="submission" date="2007-08" db="EMBL/GenBank/DDBJ databases">
        <title>Complete sequence of Roseiflexus castenholzii DSM 13941.</title>
        <authorList>
            <consortium name="US DOE Joint Genome Institute"/>
            <person name="Copeland A."/>
            <person name="Lucas S."/>
            <person name="Lapidus A."/>
            <person name="Barry K."/>
            <person name="Glavina del Rio T."/>
            <person name="Dalin E."/>
            <person name="Tice H."/>
            <person name="Pitluck S."/>
            <person name="Thompson L.S."/>
            <person name="Brettin T."/>
            <person name="Bruce D."/>
            <person name="Detter J.C."/>
            <person name="Han C."/>
            <person name="Tapia R."/>
            <person name="Schmutz J."/>
            <person name="Larimer F."/>
            <person name="Land M."/>
            <person name="Hauser L."/>
            <person name="Kyrpides N."/>
            <person name="Mikhailova N."/>
            <person name="Bryant D.A."/>
            <person name="Hanada S."/>
            <person name="Tsukatani Y."/>
            <person name="Richardson P."/>
        </authorList>
    </citation>
    <scope>NUCLEOTIDE SEQUENCE [LARGE SCALE GENOMIC DNA]</scope>
    <source>
        <strain evidence="6">DSM 13941 / HLO8</strain>
    </source>
</reference>